<dbReference type="GO" id="GO:0050661">
    <property type="term" value="F:NADP binding"/>
    <property type="evidence" value="ECO:0007669"/>
    <property type="project" value="UniProtKB-UniRule"/>
</dbReference>
<dbReference type="InterPro" id="IPR052034">
    <property type="entry name" value="NasD-like"/>
</dbReference>
<keyword evidence="7 15" id="KW-0479">Metal-binding</keyword>
<dbReference type="RefSeq" id="WP_004437240.1">
    <property type="nucleotide sequence ID" value="NZ_AFEU01000003.1"/>
</dbReference>
<dbReference type="GO" id="GO:0046872">
    <property type="term" value="F:metal ion binding"/>
    <property type="evidence" value="ECO:0007669"/>
    <property type="project" value="UniProtKB-KW"/>
</dbReference>
<dbReference type="GO" id="GO:0020037">
    <property type="term" value="F:heme binding"/>
    <property type="evidence" value="ECO:0007669"/>
    <property type="project" value="InterPro"/>
</dbReference>
<dbReference type="Pfam" id="PF07992">
    <property type="entry name" value="Pyr_redox_2"/>
    <property type="match status" value="1"/>
</dbReference>
<dbReference type="InterPro" id="IPR005117">
    <property type="entry name" value="NiRdtase/SiRdtase_haem-b_fer"/>
</dbReference>
<keyword evidence="6" id="KW-0001">2Fe-2S</keyword>
<dbReference type="GO" id="GO:0051537">
    <property type="term" value="F:2 iron, 2 sulfur cluster binding"/>
    <property type="evidence" value="ECO:0007669"/>
    <property type="project" value="UniProtKB-KW"/>
</dbReference>
<dbReference type="EMBL" id="AFEU01000003">
    <property type="protein sequence ID" value="EIJ78626.1"/>
    <property type="molecule type" value="Genomic_DNA"/>
</dbReference>
<dbReference type="NCBIfam" id="TIGR02374">
    <property type="entry name" value="nitri_red_nirB"/>
    <property type="match status" value="1"/>
</dbReference>
<dbReference type="Gene3D" id="3.30.390.30">
    <property type="match status" value="1"/>
</dbReference>
<dbReference type="GO" id="GO:0051539">
    <property type="term" value="F:4 iron, 4 sulfur cluster binding"/>
    <property type="evidence" value="ECO:0007669"/>
    <property type="project" value="UniProtKB-KW"/>
</dbReference>
<comment type="cofactor">
    <cofactor evidence="15">
        <name>[4Fe-4S] cluster</name>
        <dbReference type="ChEBI" id="CHEBI:49883"/>
    </cofactor>
    <text evidence="15">Binds 1 [4Fe-4S] cluster per subunit.</text>
</comment>
<feature type="domain" description="Nitrite/Sulfite reductase ferredoxin-like" evidence="17">
    <location>
        <begin position="553"/>
        <end position="615"/>
    </location>
</feature>
<dbReference type="InterPro" id="IPR036136">
    <property type="entry name" value="Nit/Sulf_reduc_fer-like_dom_sf"/>
</dbReference>
<evidence type="ECO:0000256" key="6">
    <source>
        <dbReference type="ARBA" id="ARBA00022714"/>
    </source>
</evidence>
<dbReference type="InterPro" id="IPR041575">
    <property type="entry name" value="Rubredoxin_C"/>
</dbReference>
<dbReference type="InterPro" id="IPR012744">
    <property type="entry name" value="Nitri_red_NirB"/>
</dbReference>
<feature type="domain" description="BFD-like [2Fe-2S]-binding" evidence="18">
    <location>
        <begin position="414"/>
        <end position="462"/>
    </location>
</feature>
<dbReference type="Gene3D" id="3.90.480.20">
    <property type="match status" value="1"/>
</dbReference>
<evidence type="ECO:0000256" key="12">
    <source>
        <dbReference type="ARBA" id="ARBA00023063"/>
    </source>
</evidence>
<feature type="binding site" evidence="15">
    <location>
        <position position="638"/>
    </location>
    <ligand>
        <name>[4Fe-4S] cluster</name>
        <dbReference type="ChEBI" id="CHEBI:49883"/>
    </ligand>
</feature>
<keyword evidence="4 15" id="KW-0349">Heme</keyword>
<evidence type="ECO:0000256" key="8">
    <source>
        <dbReference type="ARBA" id="ARBA00022827"/>
    </source>
</evidence>
<dbReference type="PANTHER" id="PTHR43809">
    <property type="entry name" value="NITRITE REDUCTASE (NADH) LARGE SUBUNIT"/>
    <property type="match status" value="1"/>
</dbReference>
<keyword evidence="22" id="KW-1185">Reference proteome</keyword>
<dbReference type="STRING" id="997296.PB1_13749"/>
<keyword evidence="11 15" id="KW-0411">Iron-sulfur</keyword>
<comment type="cofactor">
    <cofactor evidence="13">
        <name>[2Fe-2S] cluster</name>
        <dbReference type="ChEBI" id="CHEBI:190135"/>
    </cofactor>
</comment>
<dbReference type="InterPro" id="IPR007419">
    <property type="entry name" value="BFD-like_2Fe2S-bd_dom"/>
</dbReference>
<dbReference type="FunFam" id="1.10.10.1100:FF:000002">
    <property type="entry name" value="Nitrite reductase large subunit"/>
    <property type="match status" value="1"/>
</dbReference>
<dbReference type="AlphaFoldDB" id="I3DWK5"/>
<dbReference type="InterPro" id="IPR041854">
    <property type="entry name" value="BFD-like_2Fe2S-bd_dom_sf"/>
</dbReference>
<feature type="domain" description="FAD/NAD(P)-binding" evidence="19">
    <location>
        <begin position="5"/>
        <end position="283"/>
    </location>
</feature>
<feature type="binding site" evidence="15">
    <location>
        <position position="632"/>
    </location>
    <ligand>
        <name>[4Fe-4S] cluster</name>
        <dbReference type="ChEBI" id="CHEBI:49883"/>
    </ligand>
</feature>
<name>I3DWK5_BACMT</name>
<evidence type="ECO:0000256" key="15">
    <source>
        <dbReference type="PIRSR" id="PIRSR037149-1"/>
    </source>
</evidence>
<evidence type="ECO:0000256" key="2">
    <source>
        <dbReference type="ARBA" id="ARBA00005096"/>
    </source>
</evidence>
<dbReference type="SUPFAM" id="SSF55124">
    <property type="entry name" value="Nitrite/Sulfite reductase N-terminal domain-like"/>
    <property type="match status" value="1"/>
</dbReference>
<dbReference type="Pfam" id="PF04324">
    <property type="entry name" value="Fer2_BFD"/>
    <property type="match status" value="2"/>
</dbReference>
<evidence type="ECO:0000313" key="21">
    <source>
        <dbReference type="EMBL" id="EIJ78626.1"/>
    </source>
</evidence>
<sequence length="786" mass="88053">MDKQKLVLVGNGMAGVRCIEEILKYDSNTFEVTVFGSEPHVNYNRILLSSVLQGRTSLREITIHDHDWYIKNNISLFTGETVVKIDKEKKVIKTDHNREVFYDKLILATGSLPFVLSIPGVEKKGVVTFRTIDDCQKIIEASKRYKKAVVIGGGLLGLEAASGLVKLGMNVDVVHNSKFIMQKQLDPTGSKMLQKVLEQEGMNFLLGKDVKEIYGTFRVESIRFEDGTEVQADLVVMATGIKPNIQLAKESDIDTNRGIIVDDYMKTNSPDIYAVGECAEHRGIVYGLVQPLYEQAKALAKHLCGISGEGYKGSVQFTKLKISGVDVFSAGIIDDGKTTKAIKIFDELNGVYKNVVFQKNKVVGAILFGDTRDSTKLLDLMLKKKDVANIEKVVLLQTPEDSSKSIASMAQNEMVCNCNGVSKGAIIEAIQKGGLKTVEQVKQFTKATSSCGGCKPLVSELLSYIQSNEFDETSEQKSMCSCTVLTEDEIVYEIQMRNLLSVQEVMEELNWKNEKGCSICYPAIQYYLGMIYPEYENKQETYFVNEKMSASVQSNGTYSIVPQMYGGLTNPQELRKIADVAEKYRIPDIAITSEQRIQLSGIREDEIVNVCNELNMRLCSAYGHKVQNVKTCLGEHICQCDQQPSLQMAVSLDEKTEFLSTPYRVKIAVSACMHNGADCTAKDIGVVGIYRGWEIYVGGRSGHDVRAGQLLCIAGTVEEATEMICGFIQYYRESAYYLERIWQWIERVGLIHVREVLFEKELRKQLLEQLEEDVSKKKNLYEKSYS</sequence>
<dbReference type="PANTHER" id="PTHR43809:SF1">
    <property type="entry name" value="NITRITE REDUCTASE (NADH) LARGE SUBUNIT"/>
    <property type="match status" value="1"/>
</dbReference>
<keyword evidence="10 15" id="KW-0408">Iron</keyword>
<dbReference type="InterPro" id="IPR023753">
    <property type="entry name" value="FAD/NAD-binding_dom"/>
</dbReference>
<dbReference type="Pfam" id="PF01077">
    <property type="entry name" value="NIR_SIR"/>
    <property type="match status" value="1"/>
</dbReference>
<dbReference type="OrthoDB" id="9792592at2"/>
<keyword evidence="9" id="KW-0560">Oxidoreductase</keyword>
<comment type="cofactor">
    <cofactor evidence="15">
        <name>siroheme</name>
        <dbReference type="ChEBI" id="CHEBI:60052"/>
    </cofactor>
    <text evidence="15">Binds 1 siroheme per subunit.</text>
</comment>
<comment type="pathway">
    <text evidence="2">Nitrogen metabolism; nitrate reduction (assimilation).</text>
</comment>
<dbReference type="GO" id="GO:0098809">
    <property type="term" value="F:nitrite reductase activity"/>
    <property type="evidence" value="ECO:0007669"/>
    <property type="project" value="InterPro"/>
</dbReference>
<proteinExistence type="inferred from homology"/>
<evidence type="ECO:0000259" key="20">
    <source>
        <dbReference type="Pfam" id="PF18267"/>
    </source>
</evidence>
<feature type="domain" description="BFD-like [2Fe-2S]-binding" evidence="18">
    <location>
        <begin position="479"/>
        <end position="528"/>
    </location>
</feature>
<evidence type="ECO:0000256" key="10">
    <source>
        <dbReference type="ARBA" id="ARBA00023004"/>
    </source>
</evidence>
<dbReference type="Gene3D" id="3.50.50.60">
    <property type="entry name" value="FAD/NAD(P)-binding domain"/>
    <property type="match status" value="2"/>
</dbReference>
<dbReference type="SUPFAM" id="SSF51905">
    <property type="entry name" value="FAD/NAD(P)-binding domain"/>
    <property type="match status" value="2"/>
</dbReference>
<evidence type="ECO:0000259" key="16">
    <source>
        <dbReference type="Pfam" id="PF01077"/>
    </source>
</evidence>
<dbReference type="InterPro" id="IPR016156">
    <property type="entry name" value="FAD/NAD-linked_Rdtase_dimer_sf"/>
</dbReference>
<dbReference type="SUPFAM" id="SSF56014">
    <property type="entry name" value="Nitrite and sulphite reductase 4Fe-4S domain-like"/>
    <property type="match status" value="1"/>
</dbReference>
<evidence type="ECO:0000256" key="1">
    <source>
        <dbReference type="ARBA" id="ARBA00001974"/>
    </source>
</evidence>
<dbReference type="Pfam" id="PF18267">
    <property type="entry name" value="Rubredoxin_C"/>
    <property type="match status" value="1"/>
</dbReference>
<dbReference type="Proteomes" id="UP000010523">
    <property type="component" value="Unassembled WGS sequence"/>
</dbReference>
<dbReference type="Pfam" id="PF03460">
    <property type="entry name" value="NIR_SIR_ferr"/>
    <property type="match status" value="1"/>
</dbReference>
<evidence type="ECO:0000256" key="5">
    <source>
        <dbReference type="ARBA" id="ARBA00022630"/>
    </source>
</evidence>
<evidence type="ECO:0000259" key="17">
    <source>
        <dbReference type="Pfam" id="PF03460"/>
    </source>
</evidence>
<dbReference type="PRINTS" id="PR00368">
    <property type="entry name" value="FADPNR"/>
</dbReference>
<accession>I3DWK5</accession>
<feature type="domain" description="Nitrite/sulphite reductase 4Fe-4S" evidence="16">
    <location>
        <begin position="623"/>
        <end position="765"/>
    </location>
</feature>
<organism evidence="21 22">
    <name type="scientific">Bacillus methanolicus PB1</name>
    <dbReference type="NCBI Taxonomy" id="997296"/>
    <lineage>
        <taxon>Bacteria</taxon>
        <taxon>Bacillati</taxon>
        <taxon>Bacillota</taxon>
        <taxon>Bacilli</taxon>
        <taxon>Bacillales</taxon>
        <taxon>Bacillaceae</taxon>
        <taxon>Bacillus</taxon>
    </lineage>
</organism>
<comment type="similarity">
    <text evidence="3">Belongs to the nitrite and sulfite reductase 4Fe-4S domain family.</text>
</comment>
<dbReference type="PATRIC" id="fig|997296.3.peg.2903"/>
<evidence type="ECO:0000256" key="4">
    <source>
        <dbReference type="ARBA" id="ARBA00022617"/>
    </source>
</evidence>
<dbReference type="CDD" id="cd19943">
    <property type="entry name" value="NirB_Fer2_BFD-like_1"/>
    <property type="match status" value="1"/>
</dbReference>
<evidence type="ECO:0000256" key="3">
    <source>
        <dbReference type="ARBA" id="ARBA00010429"/>
    </source>
</evidence>
<evidence type="ECO:0000259" key="19">
    <source>
        <dbReference type="Pfam" id="PF07992"/>
    </source>
</evidence>
<dbReference type="InterPro" id="IPR006067">
    <property type="entry name" value="NO2/SO3_Rdtase_4Fe4S_dom"/>
</dbReference>
<comment type="caution">
    <text evidence="21">The sequence shown here is derived from an EMBL/GenBank/DDBJ whole genome shotgun (WGS) entry which is preliminary data.</text>
</comment>
<dbReference type="InterPro" id="IPR045854">
    <property type="entry name" value="NO2/SO3_Rdtase_4Fe4S_sf"/>
</dbReference>
<gene>
    <name evidence="21" type="ORF">PB1_13749</name>
</gene>
<keyword evidence="15" id="KW-0004">4Fe-4S</keyword>
<evidence type="ECO:0000256" key="13">
    <source>
        <dbReference type="ARBA" id="ARBA00034078"/>
    </source>
</evidence>
<dbReference type="InterPro" id="IPR036188">
    <property type="entry name" value="FAD/NAD-bd_sf"/>
</dbReference>
<dbReference type="eggNOG" id="COG1251">
    <property type="taxonomic scope" value="Bacteria"/>
</dbReference>
<evidence type="ECO:0000313" key="22">
    <source>
        <dbReference type="Proteomes" id="UP000010523"/>
    </source>
</evidence>
<reference evidence="21 22" key="1">
    <citation type="journal article" date="2012" name="Appl. Environ. Microbiol.">
        <title>Genome Sequence of Thermotolerant Bacillus methanolicus: Features and Regulation Related to Methylotrophy and Production of L-Lysine and L-Glutamate from Methanol.</title>
        <authorList>
            <person name="Heggeset T.M."/>
            <person name="Krog A."/>
            <person name="Balzer S."/>
            <person name="Wentzel A."/>
            <person name="Ellingsen T.E."/>
            <person name="Brautaset T."/>
        </authorList>
    </citation>
    <scope>NUCLEOTIDE SEQUENCE [LARGE SCALE GENOMIC DNA]</scope>
    <source>
        <strain evidence="21 22">PB1</strain>
    </source>
</reference>
<evidence type="ECO:0000256" key="14">
    <source>
        <dbReference type="PIRNR" id="PIRNR037149"/>
    </source>
</evidence>
<dbReference type="Gene3D" id="1.10.10.1100">
    <property type="entry name" value="BFD-like [2Fe-2S]-binding domain"/>
    <property type="match status" value="1"/>
</dbReference>
<keyword evidence="8 14" id="KW-0274">FAD</keyword>
<dbReference type="FunFam" id="3.50.50.60:FF:000033">
    <property type="entry name" value="Nitrite reductase [NAD(P)H], large subunit"/>
    <property type="match status" value="1"/>
</dbReference>
<evidence type="ECO:0000256" key="9">
    <source>
        <dbReference type="ARBA" id="ARBA00023002"/>
    </source>
</evidence>
<evidence type="ECO:0000256" key="11">
    <source>
        <dbReference type="ARBA" id="ARBA00023014"/>
    </source>
</evidence>
<keyword evidence="12 14" id="KW-0534">Nitrate assimilation</keyword>
<dbReference type="CDD" id="cd19944">
    <property type="entry name" value="NirB_Fer2_BFD-like_2"/>
    <property type="match status" value="1"/>
</dbReference>
<feature type="domain" description="NADH-rubredoxin oxidoreductase C-terminal" evidence="20">
    <location>
        <begin position="318"/>
        <end position="384"/>
    </location>
</feature>
<dbReference type="InterPro" id="IPR017121">
    <property type="entry name" value="Nitrite_Rdtase_lsu"/>
</dbReference>
<keyword evidence="5 14" id="KW-0285">Flavoprotein</keyword>
<dbReference type="GO" id="GO:0050660">
    <property type="term" value="F:flavin adenine dinucleotide binding"/>
    <property type="evidence" value="ECO:0007669"/>
    <property type="project" value="UniProtKB-UniRule"/>
</dbReference>
<protein>
    <submittedName>
        <fullName evidence="21">Uncharacterized protein</fullName>
    </submittedName>
</protein>
<comment type="cofactor">
    <cofactor evidence="1 14">
        <name>FAD</name>
        <dbReference type="ChEBI" id="CHEBI:57692"/>
    </cofactor>
</comment>
<dbReference type="Gene3D" id="3.30.413.10">
    <property type="entry name" value="Sulfite Reductase Hemoprotein, domain 1"/>
    <property type="match status" value="1"/>
</dbReference>
<dbReference type="PIRSF" id="PIRSF037149">
    <property type="entry name" value="NirB"/>
    <property type="match status" value="1"/>
</dbReference>
<feature type="binding site" evidence="15">
    <location>
        <position position="672"/>
    </location>
    <ligand>
        <name>[4Fe-4S] cluster</name>
        <dbReference type="ChEBI" id="CHEBI:49883"/>
    </ligand>
</feature>
<evidence type="ECO:0000256" key="7">
    <source>
        <dbReference type="ARBA" id="ARBA00022723"/>
    </source>
</evidence>
<evidence type="ECO:0000259" key="18">
    <source>
        <dbReference type="Pfam" id="PF04324"/>
    </source>
</evidence>
<dbReference type="GO" id="GO:0042128">
    <property type="term" value="P:nitrate assimilation"/>
    <property type="evidence" value="ECO:0007669"/>
    <property type="project" value="UniProtKB-UniRule"/>
</dbReference>
<dbReference type="PRINTS" id="PR00411">
    <property type="entry name" value="PNDRDTASEI"/>
</dbReference>